<dbReference type="AlphaFoldDB" id="A0A2V4B7I1"/>
<dbReference type="InterPro" id="IPR015797">
    <property type="entry name" value="NUDIX_hydrolase-like_dom_sf"/>
</dbReference>
<proteinExistence type="predicted"/>
<protein>
    <submittedName>
        <fullName evidence="7">Coenzyme A pyrophosphatase</fullName>
    </submittedName>
</protein>
<evidence type="ECO:0000256" key="2">
    <source>
        <dbReference type="ARBA" id="ARBA00001946"/>
    </source>
</evidence>
<dbReference type="SUPFAM" id="SSF55811">
    <property type="entry name" value="Nudix"/>
    <property type="match status" value="1"/>
</dbReference>
<name>A0A2V4B7I1_9PSEU</name>
<reference evidence="7 8" key="1">
    <citation type="submission" date="2016-07" db="EMBL/GenBank/DDBJ databases">
        <title>Draft genome sequence of Prauserella muralis DSM 45305, isolated from a mould-covered wall in an indoor environment.</title>
        <authorList>
            <person name="Ruckert C."/>
            <person name="Albersmeier A."/>
            <person name="Jiang C.-L."/>
            <person name="Jiang Y."/>
            <person name="Kalinowski J."/>
            <person name="Schneider O."/>
            <person name="Winkler A."/>
            <person name="Zotchev S.B."/>
        </authorList>
    </citation>
    <scope>NUCLEOTIDE SEQUENCE [LARGE SCALE GENOMIC DNA]</scope>
    <source>
        <strain evidence="7 8">DSM 45305</strain>
    </source>
</reference>
<evidence type="ECO:0000256" key="4">
    <source>
        <dbReference type="ARBA" id="ARBA00022801"/>
    </source>
</evidence>
<gene>
    <name evidence="7" type="ORF">BAY60_02075</name>
</gene>
<dbReference type="PANTHER" id="PTHR12992">
    <property type="entry name" value="NUDIX HYDROLASE"/>
    <property type="match status" value="1"/>
</dbReference>
<comment type="cofactor">
    <cofactor evidence="2">
        <name>Mg(2+)</name>
        <dbReference type="ChEBI" id="CHEBI:18420"/>
    </cofactor>
</comment>
<dbReference type="RefSeq" id="WP_112279247.1">
    <property type="nucleotide sequence ID" value="NZ_MASW01000001.1"/>
</dbReference>
<dbReference type="Gene3D" id="3.90.79.10">
    <property type="entry name" value="Nucleoside Triphosphate Pyrophosphohydrolase"/>
    <property type="match status" value="1"/>
</dbReference>
<evidence type="ECO:0000256" key="3">
    <source>
        <dbReference type="ARBA" id="ARBA00022723"/>
    </source>
</evidence>
<evidence type="ECO:0000313" key="7">
    <source>
        <dbReference type="EMBL" id="PXY31218.1"/>
    </source>
</evidence>
<keyword evidence="5" id="KW-0460">Magnesium</keyword>
<dbReference type="PROSITE" id="PS51462">
    <property type="entry name" value="NUDIX"/>
    <property type="match status" value="1"/>
</dbReference>
<dbReference type="Proteomes" id="UP000249915">
    <property type="component" value="Unassembled WGS sequence"/>
</dbReference>
<comment type="caution">
    <text evidence="7">The sequence shown here is derived from an EMBL/GenBank/DDBJ whole genome shotgun (WGS) entry which is preliminary data.</text>
</comment>
<dbReference type="InterPro" id="IPR000086">
    <property type="entry name" value="NUDIX_hydrolase_dom"/>
</dbReference>
<keyword evidence="6" id="KW-0464">Manganese</keyword>
<evidence type="ECO:0000313" key="8">
    <source>
        <dbReference type="Proteomes" id="UP000249915"/>
    </source>
</evidence>
<keyword evidence="8" id="KW-1185">Reference proteome</keyword>
<accession>A0A2V4B7I1</accession>
<keyword evidence="4" id="KW-0378">Hydrolase</keyword>
<dbReference type="PANTHER" id="PTHR12992:SF11">
    <property type="entry name" value="MITOCHONDRIAL COENZYME A DIPHOSPHATASE NUDT8"/>
    <property type="match status" value="1"/>
</dbReference>
<comment type="cofactor">
    <cofactor evidence="1">
        <name>Mn(2+)</name>
        <dbReference type="ChEBI" id="CHEBI:29035"/>
    </cofactor>
</comment>
<sequence>MSGPLVDPHETPHWLRRLVEISGELDARTFTRFSPPPGDGRVRDASVLILFGDDTHGPDVLLLRRAETLGSHAGQVAFPGGGAEEGDDGPVHTALREAEEETGVDPSGVRPVAVLPRLYVPVSRFAVTPVLAHWHEPSPVRPVDPGETAAVARVPVADLADPANRFLVRKEGAGWKGPAFEVGGLFVWGFTAGLLSVLLTLGGWEREWDHTDVRDLDVALARHEARARQLEPGARE</sequence>
<evidence type="ECO:0000256" key="6">
    <source>
        <dbReference type="ARBA" id="ARBA00023211"/>
    </source>
</evidence>
<dbReference type="InterPro" id="IPR045121">
    <property type="entry name" value="CoAse"/>
</dbReference>
<keyword evidence="3" id="KW-0479">Metal-binding</keyword>
<dbReference type="OrthoDB" id="9802805at2"/>
<evidence type="ECO:0000256" key="1">
    <source>
        <dbReference type="ARBA" id="ARBA00001936"/>
    </source>
</evidence>
<dbReference type="Pfam" id="PF00293">
    <property type="entry name" value="NUDIX"/>
    <property type="match status" value="1"/>
</dbReference>
<dbReference type="GO" id="GO:0010945">
    <property type="term" value="F:coenzyme A diphosphatase activity"/>
    <property type="evidence" value="ECO:0007669"/>
    <property type="project" value="InterPro"/>
</dbReference>
<evidence type="ECO:0000256" key="5">
    <source>
        <dbReference type="ARBA" id="ARBA00022842"/>
    </source>
</evidence>
<dbReference type="CDD" id="cd03426">
    <property type="entry name" value="NUDIX_CoAse_Nudt7"/>
    <property type="match status" value="1"/>
</dbReference>
<dbReference type="EMBL" id="MASW01000001">
    <property type="protein sequence ID" value="PXY31218.1"/>
    <property type="molecule type" value="Genomic_DNA"/>
</dbReference>
<dbReference type="GO" id="GO:0046872">
    <property type="term" value="F:metal ion binding"/>
    <property type="evidence" value="ECO:0007669"/>
    <property type="project" value="UniProtKB-KW"/>
</dbReference>
<organism evidence="7 8">
    <name type="scientific">Prauserella muralis</name>
    <dbReference type="NCBI Taxonomy" id="588067"/>
    <lineage>
        <taxon>Bacteria</taxon>
        <taxon>Bacillati</taxon>
        <taxon>Actinomycetota</taxon>
        <taxon>Actinomycetes</taxon>
        <taxon>Pseudonocardiales</taxon>
        <taxon>Pseudonocardiaceae</taxon>
        <taxon>Prauserella</taxon>
    </lineage>
</organism>